<dbReference type="Pfam" id="PF09664">
    <property type="entry name" value="DUF2399"/>
    <property type="match status" value="1"/>
</dbReference>
<evidence type="ECO:0000313" key="3">
    <source>
        <dbReference type="EMBL" id="QGK72112.1"/>
    </source>
</evidence>
<name>A0A5Q3QCB8_9PSEU</name>
<protein>
    <submittedName>
        <fullName evidence="3">TIGR02679 family protein</fullName>
    </submittedName>
</protein>
<accession>A0A5Q3QCB8</accession>
<gene>
    <name evidence="3" type="ORF">GIY23_07270</name>
</gene>
<dbReference type="InterPro" id="IPR013495">
    <property type="entry name" value="CHP02679"/>
</dbReference>
<dbReference type="AlphaFoldDB" id="A0A5Q3QCB8"/>
<reference evidence="4" key="1">
    <citation type="submission" date="2019-11" db="EMBL/GenBank/DDBJ databases">
        <title>The complete genome sequence of Saccharopolyspora sp. E2A.</title>
        <authorList>
            <person name="Zhang G."/>
        </authorList>
    </citation>
    <scope>NUCLEOTIDE SEQUENCE [LARGE SCALE GENOMIC DNA]</scope>
    <source>
        <strain evidence="4">E2A</strain>
    </source>
</reference>
<sequence>MTGLWQQAREALEQPKPAATFRLALPDDDSRRAVGEVYGRPMTGLGTRLNVAKLDEAVRARFGLGLEEVLEILHGRPVTRASSPARQDERLERVASVLEAALAEHGLSGRPWTRPWIEWWNQYGRVAREDLELTARRAAGALAHVVLDPEASPRSWIPRADLATQLDAPYQLDSGTALSRVVLKAIALAHGVEAPTREHDRHALWERVGVTSDGVSATVACWALPLVGADPWSRGVLDRTELGLPTHLTHRDLAAAPDTLVPPGSVIAVCENPRVLEAAVHEGIRHPLLCLSGRPSTVALQLLDRLAPNGARLRHHGDFDWPGVSILNGLWSHHQVRPWRMSAADYREELDRASQERLDLPPLIGTPVDTPWDPALRELMAGTGQAVDEEVTLVRLLDDLRDGSLH</sequence>
<dbReference type="KEGG" id="sace:GIY23_07270"/>
<feature type="domain" description="Conserved hypothetical protein CHP02679 N terminus" evidence="2">
    <location>
        <begin position="19"/>
        <end position="225"/>
    </location>
</feature>
<dbReference type="InterPro" id="IPR024465">
    <property type="entry name" value="DUF2399"/>
</dbReference>
<dbReference type="Pfam" id="PF11796">
    <property type="entry name" value="DUF3323"/>
    <property type="match status" value="1"/>
</dbReference>
<dbReference type="Proteomes" id="UP000371041">
    <property type="component" value="Chromosome"/>
</dbReference>
<organism evidence="3 4">
    <name type="scientific">Allosaccharopolyspora coralli</name>
    <dbReference type="NCBI Taxonomy" id="2665642"/>
    <lineage>
        <taxon>Bacteria</taxon>
        <taxon>Bacillati</taxon>
        <taxon>Actinomycetota</taxon>
        <taxon>Actinomycetes</taxon>
        <taxon>Pseudonocardiales</taxon>
        <taxon>Pseudonocardiaceae</taxon>
        <taxon>Allosaccharopolyspora</taxon>
    </lineage>
</organism>
<proteinExistence type="predicted"/>
<dbReference type="EMBL" id="CP045929">
    <property type="protein sequence ID" value="QGK72112.1"/>
    <property type="molecule type" value="Genomic_DNA"/>
</dbReference>
<keyword evidence="4" id="KW-1185">Reference proteome</keyword>
<evidence type="ECO:0000313" key="4">
    <source>
        <dbReference type="Proteomes" id="UP000371041"/>
    </source>
</evidence>
<dbReference type="InterPro" id="IPR024466">
    <property type="entry name" value="CHP02679_N"/>
</dbReference>
<feature type="domain" description="DUF2399" evidence="1">
    <location>
        <begin position="246"/>
        <end position="400"/>
    </location>
</feature>
<evidence type="ECO:0000259" key="2">
    <source>
        <dbReference type="Pfam" id="PF11796"/>
    </source>
</evidence>
<dbReference type="NCBIfam" id="TIGR02679">
    <property type="entry name" value="TIGR02679 family protein"/>
    <property type="match status" value="1"/>
</dbReference>
<evidence type="ECO:0000259" key="1">
    <source>
        <dbReference type="Pfam" id="PF09664"/>
    </source>
</evidence>